<reference evidence="5 6" key="1">
    <citation type="submission" date="2019-02" db="EMBL/GenBank/DDBJ databases">
        <title>Deep-cultivation of Planctomycetes and their phenomic and genomic characterization uncovers novel biology.</title>
        <authorList>
            <person name="Wiegand S."/>
            <person name="Jogler M."/>
            <person name="Boedeker C."/>
            <person name="Pinto D."/>
            <person name="Vollmers J."/>
            <person name="Rivas-Marin E."/>
            <person name="Kohn T."/>
            <person name="Peeters S.H."/>
            <person name="Heuer A."/>
            <person name="Rast P."/>
            <person name="Oberbeckmann S."/>
            <person name="Bunk B."/>
            <person name="Jeske O."/>
            <person name="Meyerdierks A."/>
            <person name="Storesund J.E."/>
            <person name="Kallscheuer N."/>
            <person name="Luecker S."/>
            <person name="Lage O.M."/>
            <person name="Pohl T."/>
            <person name="Merkel B.J."/>
            <person name="Hornburger P."/>
            <person name="Mueller R.-W."/>
            <person name="Bruemmer F."/>
            <person name="Labrenz M."/>
            <person name="Spormann A.M."/>
            <person name="Op den Camp H."/>
            <person name="Overmann J."/>
            <person name="Amann R."/>
            <person name="Jetten M.S.M."/>
            <person name="Mascher T."/>
            <person name="Medema M.H."/>
            <person name="Devos D.P."/>
            <person name="Kaster A.-K."/>
            <person name="Ovreas L."/>
            <person name="Rohde M."/>
            <person name="Galperin M.Y."/>
            <person name="Jogler C."/>
        </authorList>
    </citation>
    <scope>NUCLEOTIDE SEQUENCE [LARGE SCALE GENOMIC DNA]</scope>
    <source>
        <strain evidence="5 6">Pan241w</strain>
    </source>
</reference>
<dbReference type="InterPro" id="IPR011444">
    <property type="entry name" value="DUF1549"/>
</dbReference>
<dbReference type="InterPro" id="IPR022655">
    <property type="entry name" value="DUF1553"/>
</dbReference>
<feature type="domain" description="Cytochrome C Planctomycete-type" evidence="4">
    <location>
        <begin position="43"/>
        <end position="103"/>
    </location>
</feature>
<keyword evidence="6" id="KW-1185">Reference proteome</keyword>
<dbReference type="RefSeq" id="WP_145213354.1">
    <property type="nucleotide sequence ID" value="NZ_CP036269.1"/>
</dbReference>
<evidence type="ECO:0000313" key="5">
    <source>
        <dbReference type="EMBL" id="QDT41565.1"/>
    </source>
</evidence>
<sequence>MKFTPDYYKLVVINVAVLLGGSVCAADEVNFSREILPILSDRCFHCHGPDPDHREADLRLDLQEAATADRDGIAAIVPGKPEASELLTRITTSDADLLMPPADSHRKPLTKKQTDLIRQWIAEGAKWGRHWSFEPPAKAEFNPQEKQQNPIDVLVQRKLAEAGLSLSPATTKQTLLRRVSFDLTGLPPTPEEVDAFVNDPSPDAFAKVVDRLLKSKHYGERMAMWWLDLARYSDTDGFQQDSTRTNWPWRDWVVQSFNENKPFDQFTIEQFAGDLLPEATPEQKLATCFHRNHMTNGEGGRDPEESRIDYVIDRVNTTGTVWLGLTLGCCQCHSHKFDPISQADYYSLFAFFNSIDEDGKAGRGAKPYLKYKSPLVKRAIQEAQQVVDERRPLEAQARKQAEQEFEPWLAEQLQVVQKGFTAWHQPQIRSLNSVEGTILKQEADGIVQTSGPKPRQDDYRLTAATKLPRVTGIRLEVFPHASHTEGKLSRGANGEFILTDVKLQVRRQGSSQLRDIEFATAVADVEKTAKGRNYGKIKDTLDDDPRNGWTTETHDPKQKHTAVFALAEPLVLDDLEELIFVMLHRSTEGNANIGRFRVMLTDQPGQAVRSLAPMPLEALAKTKVSETSKVNPNLRKHLLEQFLIDHSAYQKRKAELDRANTQLAQVKKAAGELSVMVLSERKEPRKTFVLERGVWDKHGAEVPRSVPEAIFPLPKEKTKDRLDLARWLVSEKNPLTARVVVNHLWQMCFGVGLVRTPGDFGLQGERPTHPDVIDWLAVELMEHNWDLQHIQRLIVTSQTYQQRSEVSKALLARDPENRLLARGPRFRLPSWMIHDSALQASGLLNPALGGPPVMPYQPAGVWAEMFMGRFRYEPSQGAAQYRRSLYAFWRRSSAPTFLFDSAQRRVCEVKPRRTNTPLQALTLLNDLTVLEASRELARMAIQQKTTVPDRMDLLARRILSRSLDDRERVVLERELQMVHAHYRKQPEDASSLLDVGQPPIKNNVPPDELAAYMIIASMVFNLDEAITHE</sequence>
<gene>
    <name evidence="5" type="ORF">Pan241w_16280</name>
</gene>
<dbReference type="OrthoDB" id="127107at2"/>
<dbReference type="PANTHER" id="PTHR35889">
    <property type="entry name" value="CYCLOINULO-OLIGOSACCHARIDE FRUCTANOTRANSFERASE-RELATED"/>
    <property type="match status" value="1"/>
</dbReference>
<feature type="region of interest" description="Disordered" evidence="1">
    <location>
        <begin position="536"/>
        <end position="557"/>
    </location>
</feature>
<proteinExistence type="predicted"/>
<evidence type="ECO:0000259" key="3">
    <source>
        <dbReference type="Pfam" id="PF07587"/>
    </source>
</evidence>
<evidence type="ECO:0000256" key="1">
    <source>
        <dbReference type="SAM" id="MobiDB-lite"/>
    </source>
</evidence>
<protein>
    <submittedName>
        <fullName evidence="5">Planctomycete cytochrome C</fullName>
    </submittedName>
</protein>
<dbReference type="AlphaFoldDB" id="A0A517RCG5"/>
<evidence type="ECO:0000259" key="2">
    <source>
        <dbReference type="Pfam" id="PF07583"/>
    </source>
</evidence>
<feature type="domain" description="DUF1549" evidence="2">
    <location>
        <begin position="150"/>
        <end position="356"/>
    </location>
</feature>
<dbReference type="PANTHER" id="PTHR35889:SF3">
    <property type="entry name" value="F-BOX DOMAIN-CONTAINING PROTEIN"/>
    <property type="match status" value="1"/>
</dbReference>
<feature type="domain" description="DUF1553" evidence="3">
    <location>
        <begin position="720"/>
        <end position="972"/>
    </location>
</feature>
<dbReference type="KEGG" id="gaz:Pan241w_16280"/>
<evidence type="ECO:0000313" key="6">
    <source>
        <dbReference type="Proteomes" id="UP000317171"/>
    </source>
</evidence>
<dbReference type="Pfam" id="PF07587">
    <property type="entry name" value="PSD1"/>
    <property type="match status" value="1"/>
</dbReference>
<dbReference type="InterPro" id="IPR011429">
    <property type="entry name" value="Cyt_c_Planctomycete-type"/>
</dbReference>
<dbReference type="EMBL" id="CP036269">
    <property type="protein sequence ID" value="QDT41565.1"/>
    <property type="molecule type" value="Genomic_DNA"/>
</dbReference>
<dbReference type="Proteomes" id="UP000317171">
    <property type="component" value="Chromosome"/>
</dbReference>
<evidence type="ECO:0000259" key="4">
    <source>
        <dbReference type="Pfam" id="PF07635"/>
    </source>
</evidence>
<accession>A0A517RCG5</accession>
<organism evidence="5 6">
    <name type="scientific">Gimesia alba</name>
    <dbReference type="NCBI Taxonomy" id="2527973"/>
    <lineage>
        <taxon>Bacteria</taxon>
        <taxon>Pseudomonadati</taxon>
        <taxon>Planctomycetota</taxon>
        <taxon>Planctomycetia</taxon>
        <taxon>Planctomycetales</taxon>
        <taxon>Planctomycetaceae</taxon>
        <taxon>Gimesia</taxon>
    </lineage>
</organism>
<dbReference type="Pfam" id="PF07583">
    <property type="entry name" value="PSCyt2"/>
    <property type="match status" value="1"/>
</dbReference>
<name>A0A517RCG5_9PLAN</name>
<dbReference type="Pfam" id="PF07635">
    <property type="entry name" value="PSCyt1"/>
    <property type="match status" value="1"/>
</dbReference>